<feature type="region of interest" description="Disordered" evidence="1">
    <location>
        <begin position="25"/>
        <end position="62"/>
    </location>
</feature>
<protein>
    <submittedName>
        <fullName evidence="2">Uncharacterized protein</fullName>
    </submittedName>
</protein>
<proteinExistence type="predicted"/>
<evidence type="ECO:0000313" key="3">
    <source>
        <dbReference type="Proteomes" id="UP000322244"/>
    </source>
</evidence>
<dbReference type="EMBL" id="VLNY01000035">
    <property type="protein sequence ID" value="KAA0015740.1"/>
    <property type="molecule type" value="Genomic_DNA"/>
</dbReference>
<dbReference type="AlphaFoldDB" id="A0A5A7S2A6"/>
<keyword evidence="3" id="KW-1185">Reference proteome</keyword>
<dbReference type="Proteomes" id="UP000322244">
    <property type="component" value="Unassembled WGS sequence"/>
</dbReference>
<reference evidence="2 3" key="1">
    <citation type="submission" date="2019-07" db="EMBL/GenBank/DDBJ databases">
        <title>Rhodococcus cavernicolus sp. nov., isolated from a cave.</title>
        <authorList>
            <person name="Lee S.D."/>
        </authorList>
    </citation>
    <scope>NUCLEOTIDE SEQUENCE [LARGE SCALE GENOMIC DNA]</scope>
    <source>
        <strain evidence="2 3">C1-24</strain>
    </source>
</reference>
<evidence type="ECO:0000313" key="2">
    <source>
        <dbReference type="EMBL" id="KAA0015740.1"/>
    </source>
</evidence>
<comment type="caution">
    <text evidence="2">The sequence shown here is derived from an EMBL/GenBank/DDBJ whole genome shotgun (WGS) entry which is preliminary data.</text>
</comment>
<name>A0A5A7S2A6_9NOCA</name>
<accession>A0A5A7S2A6</accession>
<gene>
    <name evidence="2" type="ORF">FOY51_26990</name>
</gene>
<sequence length="62" mass="6808">MLITDPTTIGHVAALLKPEIGRIAKTPNHSAASRRQAARQHLGPPNEYNEMTTSCESRPEEL</sequence>
<organism evidence="2 3">
    <name type="scientific">Antrihabitans cavernicola</name>
    <dbReference type="NCBI Taxonomy" id="2495913"/>
    <lineage>
        <taxon>Bacteria</taxon>
        <taxon>Bacillati</taxon>
        <taxon>Actinomycetota</taxon>
        <taxon>Actinomycetes</taxon>
        <taxon>Mycobacteriales</taxon>
        <taxon>Nocardiaceae</taxon>
        <taxon>Antrihabitans</taxon>
    </lineage>
</organism>
<evidence type="ECO:0000256" key="1">
    <source>
        <dbReference type="SAM" id="MobiDB-lite"/>
    </source>
</evidence>